<dbReference type="SUPFAM" id="SSF52540">
    <property type="entry name" value="P-loop containing nucleoside triphosphate hydrolases"/>
    <property type="match status" value="1"/>
</dbReference>
<dbReference type="InterPro" id="IPR000212">
    <property type="entry name" value="DNA_helicase_UvrD/REP"/>
</dbReference>
<dbReference type="Proteomes" id="UP001060368">
    <property type="component" value="Chromosome"/>
</dbReference>
<feature type="domain" description="UvrD-like helicase ATP-binding" evidence="12">
    <location>
        <begin position="12"/>
        <end position="552"/>
    </location>
</feature>
<evidence type="ECO:0000256" key="1">
    <source>
        <dbReference type="ARBA" id="ARBA00022741"/>
    </source>
</evidence>
<dbReference type="GO" id="GO:0005524">
    <property type="term" value="F:ATP binding"/>
    <property type="evidence" value="ECO:0007669"/>
    <property type="project" value="UniProtKB-UniRule"/>
</dbReference>
<dbReference type="InterPro" id="IPR027417">
    <property type="entry name" value="P-loop_NTPase"/>
</dbReference>
<keyword evidence="3 9" id="KW-0347">Helicase</keyword>
<dbReference type="GO" id="GO:0016787">
    <property type="term" value="F:hydrolase activity"/>
    <property type="evidence" value="ECO:0007669"/>
    <property type="project" value="UniProtKB-UniRule"/>
</dbReference>
<accession>A0A9E7PNM5</accession>
<gene>
    <name evidence="13" type="ORF">L6E24_03445</name>
</gene>
<evidence type="ECO:0000256" key="3">
    <source>
        <dbReference type="ARBA" id="ARBA00022806"/>
    </source>
</evidence>
<dbReference type="GeneID" id="74306718"/>
<comment type="catalytic activity">
    <reaction evidence="8">
        <text>ATP + H2O = ADP + phosphate + H(+)</text>
        <dbReference type="Rhea" id="RHEA:13065"/>
        <dbReference type="ChEBI" id="CHEBI:15377"/>
        <dbReference type="ChEBI" id="CHEBI:15378"/>
        <dbReference type="ChEBI" id="CHEBI:30616"/>
        <dbReference type="ChEBI" id="CHEBI:43474"/>
        <dbReference type="ChEBI" id="CHEBI:456216"/>
        <dbReference type="EC" id="5.6.2.4"/>
    </reaction>
</comment>
<dbReference type="GO" id="GO:0003677">
    <property type="term" value="F:DNA binding"/>
    <property type="evidence" value="ECO:0007669"/>
    <property type="project" value="InterPro"/>
</dbReference>
<keyword evidence="5" id="KW-0413">Isomerase</keyword>
<evidence type="ECO:0000256" key="8">
    <source>
        <dbReference type="ARBA" id="ARBA00048988"/>
    </source>
</evidence>
<evidence type="ECO:0000313" key="14">
    <source>
        <dbReference type="Proteomes" id="UP001060368"/>
    </source>
</evidence>
<dbReference type="InterPro" id="IPR014017">
    <property type="entry name" value="DNA_helicase_UvrD-like_C"/>
</dbReference>
<dbReference type="Gene3D" id="3.40.50.300">
    <property type="entry name" value="P-loop containing nucleotide triphosphate hydrolases"/>
    <property type="match status" value="2"/>
</dbReference>
<dbReference type="PROSITE" id="PS51198">
    <property type="entry name" value="UVRD_HELICASE_ATP_BIND"/>
    <property type="match status" value="1"/>
</dbReference>
<evidence type="ECO:0000256" key="6">
    <source>
        <dbReference type="ARBA" id="ARBA00034617"/>
    </source>
</evidence>
<reference evidence="13" key="1">
    <citation type="submission" date="2022-04" db="EMBL/GenBank/DDBJ databases">
        <title>Complete genome of Methanoplanus endosymbiosus DSM 3599.</title>
        <authorList>
            <person name="Chen S.-C."/>
            <person name="You Y.-T."/>
            <person name="Zhou Y.-Z."/>
            <person name="Lai M.-C."/>
        </authorList>
    </citation>
    <scope>NUCLEOTIDE SEQUENCE</scope>
    <source>
        <strain evidence="13">DSM 3599</strain>
    </source>
</reference>
<dbReference type="EC" id="5.6.2.4" evidence="7"/>
<dbReference type="PROSITE" id="PS51192">
    <property type="entry name" value="HELICASE_ATP_BIND_1"/>
    <property type="match status" value="1"/>
</dbReference>
<keyword evidence="2 9" id="KW-0378">Hydrolase</keyword>
<feature type="binding site" evidence="9">
    <location>
        <begin position="33"/>
        <end position="40"/>
    </location>
    <ligand>
        <name>ATP</name>
        <dbReference type="ChEBI" id="CHEBI:30616"/>
    </ligand>
</feature>
<dbReference type="PANTHER" id="PTHR11070">
    <property type="entry name" value="UVRD / RECB / PCRA DNA HELICASE FAMILY MEMBER"/>
    <property type="match status" value="1"/>
</dbReference>
<dbReference type="GO" id="GO:0043138">
    <property type="term" value="F:3'-5' DNA helicase activity"/>
    <property type="evidence" value="ECO:0007669"/>
    <property type="project" value="UniProtKB-EC"/>
</dbReference>
<dbReference type="RefSeq" id="WP_257743330.1">
    <property type="nucleotide sequence ID" value="NZ_CP096115.1"/>
</dbReference>
<keyword evidence="14" id="KW-1185">Reference proteome</keyword>
<dbReference type="Pfam" id="PF00580">
    <property type="entry name" value="UvrD-helicase"/>
    <property type="match status" value="2"/>
</dbReference>
<evidence type="ECO:0000256" key="9">
    <source>
        <dbReference type="PROSITE-ProRule" id="PRU00560"/>
    </source>
</evidence>
<feature type="coiled-coil region" evidence="10">
    <location>
        <begin position="114"/>
        <end position="141"/>
    </location>
</feature>
<dbReference type="CDD" id="cd17932">
    <property type="entry name" value="DEXQc_UvrD"/>
    <property type="match status" value="1"/>
</dbReference>
<evidence type="ECO:0000313" key="13">
    <source>
        <dbReference type="EMBL" id="UUX93190.1"/>
    </source>
</evidence>
<dbReference type="Pfam" id="PF13361">
    <property type="entry name" value="UvrD_C"/>
    <property type="match status" value="1"/>
</dbReference>
<organism evidence="13 14">
    <name type="scientific">Methanoplanus endosymbiosus</name>
    <dbReference type="NCBI Taxonomy" id="33865"/>
    <lineage>
        <taxon>Archaea</taxon>
        <taxon>Methanobacteriati</taxon>
        <taxon>Methanobacteriota</taxon>
        <taxon>Stenosarchaea group</taxon>
        <taxon>Methanomicrobia</taxon>
        <taxon>Methanomicrobiales</taxon>
        <taxon>Methanomicrobiaceae</taxon>
        <taxon>Methanoplanus</taxon>
    </lineage>
</organism>
<protein>
    <recommendedName>
        <fullName evidence="7">DNA 3'-5' helicase</fullName>
        <ecNumber evidence="7">5.6.2.4</ecNumber>
    </recommendedName>
</protein>
<dbReference type="InterPro" id="IPR014016">
    <property type="entry name" value="UvrD-like_ATP-bd"/>
</dbReference>
<dbReference type="KEGG" id="mend:L6E24_03445"/>
<proteinExistence type="predicted"/>
<keyword evidence="10" id="KW-0175">Coiled coil</keyword>
<dbReference type="GO" id="GO:0000725">
    <property type="term" value="P:recombinational repair"/>
    <property type="evidence" value="ECO:0007669"/>
    <property type="project" value="TreeGrafter"/>
</dbReference>
<dbReference type="PANTHER" id="PTHR11070:SF2">
    <property type="entry name" value="ATP-DEPENDENT DNA HELICASE SRS2"/>
    <property type="match status" value="1"/>
</dbReference>
<dbReference type="InterPro" id="IPR014001">
    <property type="entry name" value="Helicase_ATP-bd"/>
</dbReference>
<keyword evidence="4 9" id="KW-0067">ATP-binding</keyword>
<feature type="domain" description="Helicase ATP-binding" evidence="11">
    <location>
        <begin position="20"/>
        <end position="163"/>
    </location>
</feature>
<sequence>MTYYNIRENIGFPDNYQKEIIETAPGKRMIVDAGPGTGKTAVACARVAWLIDNGGVEPVNIWLVSFTRTAVKEIQDRIKDYLNNPDDVYSVRTATLDSHAWKIHSGFDKKAALTGRYEDNIENLKYKINENKEEADFIRNQIKHLIIDEAQDIVKTRSELILSVINHMDKSAGISVFSDDAQAIYGFNRGKYGQILTDSLKENYGDEFSVKHLKTIHRTESPGLKKIYRDTRTQILNNSDKNKFEAVREDIISYSEKIPYKDKYIFSDKSCFYLHRKKAGVLRDSGFVKIPHRLRMSGLPVCIYPWVGITLHDYTEKKLKRKDFYELWDERINGKNFGTAKSEDAWNIICRLGGESGTRIIMDVLRQYLGASRPPAEVCYPEFGISGPVLSTIHASKGRESREVRLVLNKNYTEDDEDKKSDDEEARVLFVAATRAREKLLYSEMNQIRTLDVKDSQREFCRTNKKNSLQIQIGIAGDINAESVAGTGHFSSPDDIIQNIRTMAEKCTEMTDAYAWRDAECGHFYRIVPCESKGPKMWEFNSSELKSLRRKSIAVFAGSLNNDIFKAKEKIGAESKSIPPNLNYLRIFGLRTIVLPPGSKMSEKLHEPWSESGIIPAPIISGFPTIYFN</sequence>
<dbReference type="EMBL" id="CP096115">
    <property type="protein sequence ID" value="UUX93190.1"/>
    <property type="molecule type" value="Genomic_DNA"/>
</dbReference>
<dbReference type="AlphaFoldDB" id="A0A9E7PNM5"/>
<evidence type="ECO:0000259" key="12">
    <source>
        <dbReference type="PROSITE" id="PS51198"/>
    </source>
</evidence>
<evidence type="ECO:0000256" key="7">
    <source>
        <dbReference type="ARBA" id="ARBA00034808"/>
    </source>
</evidence>
<keyword evidence="1 9" id="KW-0547">Nucleotide-binding</keyword>
<comment type="catalytic activity">
    <reaction evidence="6">
        <text>Couples ATP hydrolysis with the unwinding of duplex DNA by translocating in the 3'-5' direction.</text>
        <dbReference type="EC" id="5.6.2.4"/>
    </reaction>
</comment>
<name>A0A9E7PNM5_9EURY</name>
<evidence type="ECO:0000256" key="10">
    <source>
        <dbReference type="SAM" id="Coils"/>
    </source>
</evidence>
<evidence type="ECO:0000256" key="2">
    <source>
        <dbReference type="ARBA" id="ARBA00022801"/>
    </source>
</evidence>
<evidence type="ECO:0000259" key="11">
    <source>
        <dbReference type="PROSITE" id="PS51192"/>
    </source>
</evidence>
<evidence type="ECO:0000256" key="5">
    <source>
        <dbReference type="ARBA" id="ARBA00023235"/>
    </source>
</evidence>
<evidence type="ECO:0000256" key="4">
    <source>
        <dbReference type="ARBA" id="ARBA00022840"/>
    </source>
</evidence>